<dbReference type="STRING" id="1817816.A2Y64_09390"/>
<evidence type="ECO:0000313" key="2">
    <source>
        <dbReference type="Proteomes" id="UP000177187"/>
    </source>
</evidence>
<sequence length="144" mass="15694">MKRESKDRELFRLAGDALDGEVAGPEDAVEPEELLPSGSVEIGGRLYPEPTCYAYVLLERVASGRLPYELTATERALYLLWVVLHQGSPAELAALTQRPLAEAELARFSAEHTPGELRSFLEGYLQSASSAVKKKAPPETPARG</sequence>
<gene>
    <name evidence="1" type="ORF">A2Y64_09390</name>
</gene>
<comment type="caution">
    <text evidence="1">The sequence shown here is derived from an EMBL/GenBank/DDBJ whole genome shotgun (WGS) entry which is preliminary data.</text>
</comment>
<reference evidence="1 2" key="1">
    <citation type="journal article" date="2016" name="Nat. Commun.">
        <title>Thousands of microbial genomes shed light on interconnected biogeochemical processes in an aquifer system.</title>
        <authorList>
            <person name="Anantharaman K."/>
            <person name="Brown C.T."/>
            <person name="Hug L.A."/>
            <person name="Sharon I."/>
            <person name="Castelle C.J."/>
            <person name="Probst A.J."/>
            <person name="Thomas B.C."/>
            <person name="Singh A."/>
            <person name="Wilkins M.J."/>
            <person name="Karaoz U."/>
            <person name="Brodie E.L."/>
            <person name="Williams K.H."/>
            <person name="Hubbard S.S."/>
            <person name="Banfield J.F."/>
        </authorList>
    </citation>
    <scope>NUCLEOTIDE SEQUENCE [LARGE SCALE GENOMIC DNA]</scope>
</reference>
<dbReference type="AlphaFoldDB" id="A0A1F5FG10"/>
<dbReference type="Proteomes" id="UP000177187">
    <property type="component" value="Unassembled WGS sequence"/>
</dbReference>
<accession>A0A1F5FG10</accession>
<organism evidence="1 2">
    <name type="scientific">Candidatus Coatesbacteria bacterium RBG_13_66_14</name>
    <dbReference type="NCBI Taxonomy" id="1817816"/>
    <lineage>
        <taxon>Bacteria</taxon>
        <taxon>Candidatus Coatesiibacteriota</taxon>
    </lineage>
</organism>
<dbReference type="EMBL" id="MFAF01000034">
    <property type="protein sequence ID" value="OGD78484.1"/>
    <property type="molecule type" value="Genomic_DNA"/>
</dbReference>
<name>A0A1F5FG10_9BACT</name>
<proteinExistence type="predicted"/>
<evidence type="ECO:0000313" key="1">
    <source>
        <dbReference type="EMBL" id="OGD78484.1"/>
    </source>
</evidence>
<protein>
    <submittedName>
        <fullName evidence="1">Uncharacterized protein</fullName>
    </submittedName>
</protein>